<accession>A0A9P7EHZ7</accession>
<dbReference type="EMBL" id="JABBWG010000006">
    <property type="protein sequence ID" value="KAG1821864.1"/>
    <property type="molecule type" value="Genomic_DNA"/>
</dbReference>
<keyword evidence="3" id="KW-1185">Reference proteome</keyword>
<dbReference type="GeneID" id="64628874"/>
<name>A0A9P7EHZ7_9AGAM</name>
<dbReference type="Pfam" id="PF20149">
    <property type="entry name" value="DUF6532"/>
    <property type="match status" value="1"/>
</dbReference>
<gene>
    <name evidence="2" type="ORF">BJ212DRAFT_1334147</name>
</gene>
<dbReference type="InterPro" id="IPR045341">
    <property type="entry name" value="DUF6532"/>
</dbReference>
<organism evidence="2 3">
    <name type="scientific">Suillus subaureus</name>
    <dbReference type="NCBI Taxonomy" id="48587"/>
    <lineage>
        <taxon>Eukaryota</taxon>
        <taxon>Fungi</taxon>
        <taxon>Dikarya</taxon>
        <taxon>Basidiomycota</taxon>
        <taxon>Agaricomycotina</taxon>
        <taxon>Agaricomycetes</taxon>
        <taxon>Agaricomycetidae</taxon>
        <taxon>Boletales</taxon>
        <taxon>Suillineae</taxon>
        <taxon>Suillaceae</taxon>
        <taxon>Suillus</taxon>
    </lineage>
</organism>
<protein>
    <recommendedName>
        <fullName evidence="1">DUF6532 domain-containing protein</fullName>
    </recommendedName>
</protein>
<comment type="caution">
    <text evidence="2">The sequence shown here is derived from an EMBL/GenBank/DDBJ whole genome shotgun (WGS) entry which is preliminary data.</text>
</comment>
<evidence type="ECO:0000313" key="2">
    <source>
        <dbReference type="EMBL" id="KAG1821864.1"/>
    </source>
</evidence>
<dbReference type="Proteomes" id="UP000807769">
    <property type="component" value="Unassembled WGS sequence"/>
</dbReference>
<dbReference type="AlphaFoldDB" id="A0A9P7EHZ7"/>
<sequence>TSNSNNVIRQNRDLAESLKDSAVFAFKDWVLKTGIYKTELLQLGINVMWFVNQHDKGVIHHKYFNPMPIEVITLVLTTIECCIDEWLQGLKEDIKFTLATYGTVYHGHFSSLQCFDECTVPYKLLKRIRTILHDTAHFHAGVDTLTILSSASQISDAAFEDAIQEYRLEEQDDAEASES</sequence>
<evidence type="ECO:0000313" key="3">
    <source>
        <dbReference type="Proteomes" id="UP000807769"/>
    </source>
</evidence>
<dbReference type="RefSeq" id="XP_041196604.1">
    <property type="nucleotide sequence ID" value="XM_041334857.1"/>
</dbReference>
<dbReference type="OrthoDB" id="3268553at2759"/>
<reference evidence="2" key="1">
    <citation type="journal article" date="2020" name="New Phytol.">
        <title>Comparative genomics reveals dynamic genome evolution in host specialist ectomycorrhizal fungi.</title>
        <authorList>
            <person name="Lofgren L.A."/>
            <person name="Nguyen N.H."/>
            <person name="Vilgalys R."/>
            <person name="Ruytinx J."/>
            <person name="Liao H.L."/>
            <person name="Branco S."/>
            <person name="Kuo A."/>
            <person name="LaButti K."/>
            <person name="Lipzen A."/>
            <person name="Andreopoulos W."/>
            <person name="Pangilinan J."/>
            <person name="Riley R."/>
            <person name="Hundley H."/>
            <person name="Na H."/>
            <person name="Barry K."/>
            <person name="Grigoriev I.V."/>
            <person name="Stajich J.E."/>
            <person name="Kennedy P.G."/>
        </authorList>
    </citation>
    <scope>NUCLEOTIDE SEQUENCE</scope>
    <source>
        <strain evidence="2">MN1</strain>
    </source>
</reference>
<proteinExistence type="predicted"/>
<feature type="domain" description="DUF6532" evidence="1">
    <location>
        <begin position="5"/>
        <end position="114"/>
    </location>
</feature>
<evidence type="ECO:0000259" key="1">
    <source>
        <dbReference type="Pfam" id="PF20149"/>
    </source>
</evidence>
<feature type="non-terminal residue" evidence="2">
    <location>
        <position position="1"/>
    </location>
</feature>